<feature type="region of interest" description="Disordered" evidence="1">
    <location>
        <begin position="1"/>
        <end position="222"/>
    </location>
</feature>
<feature type="compositionally biased region" description="Basic and acidic residues" evidence="1">
    <location>
        <begin position="165"/>
        <end position="177"/>
    </location>
</feature>
<protein>
    <submittedName>
        <fullName evidence="2">Uncharacterized protein</fullName>
    </submittedName>
</protein>
<feature type="compositionally biased region" description="Basic and acidic residues" evidence="1">
    <location>
        <begin position="10"/>
        <end position="19"/>
    </location>
</feature>
<evidence type="ECO:0000313" key="2">
    <source>
        <dbReference type="EMBL" id="EXJ68549.1"/>
    </source>
</evidence>
<evidence type="ECO:0000256" key="1">
    <source>
        <dbReference type="SAM" id="MobiDB-lite"/>
    </source>
</evidence>
<dbReference type="AlphaFoldDB" id="W9XDP9"/>
<keyword evidence="3" id="KW-1185">Reference proteome</keyword>
<feature type="region of interest" description="Disordered" evidence="1">
    <location>
        <begin position="241"/>
        <end position="266"/>
    </location>
</feature>
<reference evidence="2 3" key="1">
    <citation type="submission" date="2013-03" db="EMBL/GenBank/DDBJ databases">
        <title>The Genome Sequence of Cladophialophora psammophila CBS 110553.</title>
        <authorList>
            <consortium name="The Broad Institute Genomics Platform"/>
            <person name="Cuomo C."/>
            <person name="de Hoog S."/>
            <person name="Gorbushina A."/>
            <person name="Walker B."/>
            <person name="Young S.K."/>
            <person name="Zeng Q."/>
            <person name="Gargeya S."/>
            <person name="Fitzgerald M."/>
            <person name="Haas B."/>
            <person name="Abouelleil A."/>
            <person name="Allen A.W."/>
            <person name="Alvarado L."/>
            <person name="Arachchi H.M."/>
            <person name="Berlin A.M."/>
            <person name="Chapman S.B."/>
            <person name="Gainer-Dewar J."/>
            <person name="Goldberg J."/>
            <person name="Griggs A."/>
            <person name="Gujja S."/>
            <person name="Hansen M."/>
            <person name="Howarth C."/>
            <person name="Imamovic A."/>
            <person name="Ireland A."/>
            <person name="Larimer J."/>
            <person name="McCowan C."/>
            <person name="Murphy C."/>
            <person name="Pearson M."/>
            <person name="Poon T.W."/>
            <person name="Priest M."/>
            <person name="Roberts A."/>
            <person name="Saif S."/>
            <person name="Shea T."/>
            <person name="Sisk P."/>
            <person name="Sykes S."/>
            <person name="Wortman J."/>
            <person name="Nusbaum C."/>
            <person name="Birren B."/>
        </authorList>
    </citation>
    <scope>NUCLEOTIDE SEQUENCE [LARGE SCALE GENOMIC DNA]</scope>
    <source>
        <strain evidence="2 3">CBS 110553</strain>
    </source>
</reference>
<dbReference type="EMBL" id="AMGX01000013">
    <property type="protein sequence ID" value="EXJ68549.1"/>
    <property type="molecule type" value="Genomic_DNA"/>
</dbReference>
<feature type="compositionally biased region" description="Basic and acidic residues" evidence="1">
    <location>
        <begin position="185"/>
        <end position="197"/>
    </location>
</feature>
<feature type="compositionally biased region" description="Basic and acidic residues" evidence="1">
    <location>
        <begin position="124"/>
        <end position="146"/>
    </location>
</feature>
<proteinExistence type="predicted"/>
<organism evidence="2 3">
    <name type="scientific">Cladophialophora psammophila CBS 110553</name>
    <dbReference type="NCBI Taxonomy" id="1182543"/>
    <lineage>
        <taxon>Eukaryota</taxon>
        <taxon>Fungi</taxon>
        <taxon>Dikarya</taxon>
        <taxon>Ascomycota</taxon>
        <taxon>Pezizomycotina</taxon>
        <taxon>Eurotiomycetes</taxon>
        <taxon>Chaetothyriomycetidae</taxon>
        <taxon>Chaetothyriales</taxon>
        <taxon>Herpotrichiellaceae</taxon>
        <taxon>Cladophialophora</taxon>
    </lineage>
</organism>
<dbReference type="Proteomes" id="UP000019471">
    <property type="component" value="Unassembled WGS sequence"/>
</dbReference>
<dbReference type="OrthoDB" id="4150311at2759"/>
<sequence length="266" mass="29037">MIYPSIERPSSYERTEQRRQYYHGLGAGMGQSTSRPKRQQPEEEGGWGLFHHGSDTISAPKGTGPQQQQGHDKNLAPRDSVPQNTDDDDAPGNDVTPHSPLSQVESTALEDEHDIDPSASHVSDSARGEQSERSKGADEEADRDIVETSPQRETPDPQPDSSGEETGKVETSEPRDETEQEDTEDHGTGHTQEDPKAPDSPPKPGLQAHNRAPAAHCPPKRTPFTWFDMIIDLDHPEPLGPAGYFPGSSTMPDLPPLGPRTSVHVL</sequence>
<dbReference type="RefSeq" id="XP_007747115.1">
    <property type="nucleotide sequence ID" value="XM_007748925.1"/>
</dbReference>
<name>W9XDP9_9EURO</name>
<dbReference type="GeneID" id="19193042"/>
<evidence type="ECO:0000313" key="3">
    <source>
        <dbReference type="Proteomes" id="UP000019471"/>
    </source>
</evidence>
<accession>W9XDP9</accession>
<dbReference type="HOGENOM" id="CLU_1147090_0_0_1"/>
<gene>
    <name evidence="2" type="ORF">A1O5_08342</name>
</gene>
<comment type="caution">
    <text evidence="2">The sequence shown here is derived from an EMBL/GenBank/DDBJ whole genome shotgun (WGS) entry which is preliminary data.</text>
</comment>